<protein>
    <submittedName>
        <fullName evidence="5">Uncharacterized protein</fullName>
    </submittedName>
</protein>
<dbReference type="AlphaFoldDB" id="A0A507D4D2"/>
<feature type="region of interest" description="Disordered" evidence="4">
    <location>
        <begin position="1"/>
        <end position="24"/>
    </location>
</feature>
<keyword evidence="3" id="KW-0175">Coiled coil</keyword>
<comment type="caution">
    <text evidence="5">The sequence shown here is derived from an EMBL/GenBank/DDBJ whole genome shotgun (WGS) entry which is preliminary data.</text>
</comment>
<evidence type="ECO:0000256" key="3">
    <source>
        <dbReference type="SAM" id="Coils"/>
    </source>
</evidence>
<dbReference type="PANTHER" id="PTHR46662:SF106">
    <property type="entry name" value="LEUCINE-RICH REPEAT-CONTAINING N-TERMINAL PLANT-TYPE DOMAIN-CONTAINING PROTEIN"/>
    <property type="match status" value="1"/>
</dbReference>
<evidence type="ECO:0000256" key="2">
    <source>
        <dbReference type="ARBA" id="ARBA00022737"/>
    </source>
</evidence>
<dbReference type="SUPFAM" id="SSF81383">
    <property type="entry name" value="F-box domain"/>
    <property type="match status" value="1"/>
</dbReference>
<feature type="coiled-coil region" evidence="3">
    <location>
        <begin position="44"/>
        <end position="78"/>
    </location>
</feature>
<accession>A0A507D4D2</accession>
<evidence type="ECO:0000256" key="1">
    <source>
        <dbReference type="ARBA" id="ARBA00022614"/>
    </source>
</evidence>
<dbReference type="PANTHER" id="PTHR46662">
    <property type="entry name" value="DI-GLUCOSE BINDING PROTEIN WITH LEUCINE-RICH REPEAT DOMAIN-CONTAINING PROTEIN"/>
    <property type="match status" value="1"/>
</dbReference>
<dbReference type="InterPro" id="IPR001611">
    <property type="entry name" value="Leu-rich_rpt"/>
</dbReference>
<evidence type="ECO:0000256" key="4">
    <source>
        <dbReference type="SAM" id="MobiDB-lite"/>
    </source>
</evidence>
<keyword evidence="1" id="KW-0433">Leucine-rich repeat</keyword>
<keyword evidence="2" id="KW-0677">Repeat</keyword>
<dbReference type="Pfam" id="PF00560">
    <property type="entry name" value="LRR_1"/>
    <property type="match status" value="2"/>
</dbReference>
<name>A0A507D4D2_9FUNG</name>
<gene>
    <name evidence="5" type="ORF">CcCBS67573_g10324</name>
</gene>
<dbReference type="InterPro" id="IPR032675">
    <property type="entry name" value="LRR_dom_sf"/>
</dbReference>
<evidence type="ECO:0000313" key="6">
    <source>
        <dbReference type="Proteomes" id="UP000320333"/>
    </source>
</evidence>
<dbReference type="OrthoDB" id="676979at2759"/>
<dbReference type="Gene3D" id="3.80.10.10">
    <property type="entry name" value="Ribonuclease Inhibitor"/>
    <property type="match status" value="2"/>
</dbReference>
<proteinExistence type="predicted"/>
<keyword evidence="6" id="KW-1185">Reference proteome</keyword>
<dbReference type="SUPFAM" id="SSF52058">
    <property type="entry name" value="L domain-like"/>
    <property type="match status" value="1"/>
</dbReference>
<evidence type="ECO:0000313" key="5">
    <source>
        <dbReference type="EMBL" id="TPX46296.1"/>
    </source>
</evidence>
<dbReference type="STRING" id="246404.A0A507D4D2"/>
<sequence length="466" mass="51808">MKRRRTGQNSDSDGQGTTPGTVSALCVPPAEANTATLSVILSTLEKMQATMEKMQATIEKTQANMSAMQKEAAEIKETQLSIIGSQRHLSSQVLDLQNRHKKFHTRLQDVPLEIIVQIFAWIPVRTVLRYRRLSKTINQCLLTREFARLNVQTAHFQKGGFGSTWFHLPEPYQTVYANAMPAQLKTVDHDCKSIEAKARGLPESITCLTAVTAIYLRSCKLTGSIPNGIGALQRLTLLDLRDNSLTGPLPGEINLMVALCMLDLTNNQLSGEVPALPNLNLLRILNIDGNRFTGPIPTVFGDLGNLEYLTASRNRFSVLPATISELESLKRLNISNNPFACEIPPEIWTLTDMYHLDMSNCKLSGSLAGVGNLRDLMHLDVSNNQFSGELPSREIYDLVSLEELHLIGNQFSGGELLYSAKRNLRLCVDPELRLETWPEHCLCRSQHETVGETRDMARGLSLSQTL</sequence>
<feature type="compositionally biased region" description="Polar residues" evidence="4">
    <location>
        <begin position="7"/>
        <end position="21"/>
    </location>
</feature>
<reference evidence="5 6" key="1">
    <citation type="journal article" date="2019" name="Sci. Rep.">
        <title>Comparative genomics of chytrid fungi reveal insights into the obligate biotrophic and pathogenic lifestyle of Synchytrium endobioticum.</title>
        <authorList>
            <person name="van de Vossenberg B.T.L.H."/>
            <person name="Warris S."/>
            <person name="Nguyen H.D.T."/>
            <person name="van Gent-Pelzer M.P.E."/>
            <person name="Joly D.L."/>
            <person name="van de Geest H.C."/>
            <person name="Bonants P.J.M."/>
            <person name="Smith D.S."/>
            <person name="Levesque C.A."/>
            <person name="van der Lee T.A.J."/>
        </authorList>
    </citation>
    <scope>NUCLEOTIDE SEQUENCE [LARGE SCALE GENOMIC DNA]</scope>
    <source>
        <strain evidence="5 6">CBS 675.73</strain>
    </source>
</reference>
<dbReference type="Pfam" id="PF13855">
    <property type="entry name" value="LRR_8"/>
    <property type="match status" value="1"/>
</dbReference>
<organism evidence="5 6">
    <name type="scientific">Chytriomyces confervae</name>
    <dbReference type="NCBI Taxonomy" id="246404"/>
    <lineage>
        <taxon>Eukaryota</taxon>
        <taxon>Fungi</taxon>
        <taxon>Fungi incertae sedis</taxon>
        <taxon>Chytridiomycota</taxon>
        <taxon>Chytridiomycota incertae sedis</taxon>
        <taxon>Chytridiomycetes</taxon>
        <taxon>Chytridiales</taxon>
        <taxon>Chytriomycetaceae</taxon>
        <taxon>Chytriomyces</taxon>
    </lineage>
</organism>
<dbReference type="FunFam" id="3.80.10.10:FF:000041">
    <property type="entry name" value="LRR receptor-like serine/threonine-protein kinase ERECTA"/>
    <property type="match status" value="1"/>
</dbReference>
<dbReference type="InterPro" id="IPR036047">
    <property type="entry name" value="F-box-like_dom_sf"/>
</dbReference>
<dbReference type="Proteomes" id="UP000320333">
    <property type="component" value="Unassembled WGS sequence"/>
</dbReference>
<dbReference type="EMBL" id="QEAP01001371">
    <property type="protein sequence ID" value="TPX46296.1"/>
    <property type="molecule type" value="Genomic_DNA"/>
</dbReference>